<dbReference type="InterPro" id="IPR013783">
    <property type="entry name" value="Ig-like_fold"/>
</dbReference>
<dbReference type="Pfam" id="PF13927">
    <property type="entry name" value="Ig_3"/>
    <property type="match status" value="1"/>
</dbReference>
<dbReference type="SMART" id="SM00409">
    <property type="entry name" value="IG"/>
    <property type="match status" value="1"/>
</dbReference>
<reference evidence="8" key="2">
    <citation type="submission" date="2025-08" db="UniProtKB">
        <authorList>
            <consortium name="Ensembl"/>
        </authorList>
    </citation>
    <scope>IDENTIFICATION</scope>
</reference>
<evidence type="ECO:0000256" key="4">
    <source>
        <dbReference type="ARBA" id="ARBA00023180"/>
    </source>
</evidence>
<gene>
    <name evidence="8" type="primary">vsig10</name>
</gene>
<organism evidence="8 9">
    <name type="scientific">Erpetoichthys calabaricus</name>
    <name type="common">Rope fish</name>
    <name type="synonym">Calamoichthys calabaricus</name>
    <dbReference type="NCBI Taxonomy" id="27687"/>
    <lineage>
        <taxon>Eukaryota</taxon>
        <taxon>Metazoa</taxon>
        <taxon>Chordata</taxon>
        <taxon>Craniata</taxon>
        <taxon>Vertebrata</taxon>
        <taxon>Euteleostomi</taxon>
        <taxon>Actinopterygii</taxon>
        <taxon>Polypteriformes</taxon>
        <taxon>Polypteridae</taxon>
        <taxon>Erpetoichthys</taxon>
    </lineage>
</organism>
<keyword evidence="6" id="KW-0732">Signal</keyword>
<dbReference type="GO" id="GO:0005886">
    <property type="term" value="C:plasma membrane"/>
    <property type="evidence" value="ECO:0007669"/>
    <property type="project" value="TreeGrafter"/>
</dbReference>
<dbReference type="Ensembl" id="ENSECRT00000030703.1">
    <property type="protein sequence ID" value="ENSECRP00000030063.1"/>
    <property type="gene ID" value="ENSECRG00000020414.1"/>
</dbReference>
<dbReference type="PANTHER" id="PTHR11640:SF31">
    <property type="entry name" value="IRREGULAR CHIASM C-ROUGHEST PROTEIN-RELATED"/>
    <property type="match status" value="1"/>
</dbReference>
<dbReference type="SUPFAM" id="SSF48726">
    <property type="entry name" value="Immunoglobulin"/>
    <property type="match status" value="2"/>
</dbReference>
<dbReference type="InterPro" id="IPR051275">
    <property type="entry name" value="Cell_adhesion_signaling"/>
</dbReference>
<name>A0A8C4TBB1_ERPCA</name>
<dbReference type="GO" id="GO:0098609">
    <property type="term" value="P:cell-cell adhesion"/>
    <property type="evidence" value="ECO:0007669"/>
    <property type="project" value="TreeGrafter"/>
</dbReference>
<dbReference type="InterPro" id="IPR007110">
    <property type="entry name" value="Ig-like_dom"/>
</dbReference>
<evidence type="ECO:0000313" key="8">
    <source>
        <dbReference type="Ensembl" id="ENSECRP00000030063.1"/>
    </source>
</evidence>
<comment type="subcellular location">
    <subcellularLocation>
        <location evidence="1">Membrane</location>
        <topology evidence="1">Single-pass type I membrane protein</topology>
    </subcellularLocation>
</comment>
<evidence type="ECO:0000259" key="7">
    <source>
        <dbReference type="PROSITE" id="PS50835"/>
    </source>
</evidence>
<dbReference type="GO" id="GO:0005911">
    <property type="term" value="C:cell-cell junction"/>
    <property type="evidence" value="ECO:0007669"/>
    <property type="project" value="TreeGrafter"/>
</dbReference>
<sequence length="304" mass="34062">MWGPVLLSLSILVSADGGLAPPDTGPPTGSPQCFSSLSPNSSSELLLLCSWPGGQPEPTLLWQEDNTKPAGSRQQLNVSRRTDSLVVTMNSTDLYDGQTFKCVGWHPELQDTTEKACTVTLRAPYPVGYPLVTGFAKHNVTLSCSDEVSNPPAKITWMRKEEIRDSSKYVISQVGPVSSLTIVNCSKDTDEGIYFCKTENPLLREMEVYLTIKKMRTTMKCWYWWTQTTKTPLMTTRNQKGKHPLQVAASTCRRQSRKQMKKTQQTPKEAPLKYYLESKLKLSKKKKKTSIISNVSCIKICQTK</sequence>
<keyword evidence="3" id="KW-1015">Disulfide bond</keyword>
<keyword evidence="4" id="KW-0325">Glycoprotein</keyword>
<evidence type="ECO:0000256" key="3">
    <source>
        <dbReference type="ARBA" id="ARBA00023157"/>
    </source>
</evidence>
<dbReference type="CDD" id="cd00096">
    <property type="entry name" value="Ig"/>
    <property type="match status" value="1"/>
</dbReference>
<evidence type="ECO:0000256" key="6">
    <source>
        <dbReference type="SAM" id="SignalP"/>
    </source>
</evidence>
<dbReference type="GeneTree" id="ENSGT00940000159876"/>
<keyword evidence="2" id="KW-0472">Membrane</keyword>
<protein>
    <recommendedName>
        <fullName evidence="7">Ig-like domain-containing protein</fullName>
    </recommendedName>
</protein>
<keyword evidence="5" id="KW-0393">Immunoglobulin domain</keyword>
<dbReference type="PANTHER" id="PTHR11640">
    <property type="entry name" value="NEPHRIN"/>
    <property type="match status" value="1"/>
</dbReference>
<dbReference type="Proteomes" id="UP000694620">
    <property type="component" value="Chromosome 18"/>
</dbReference>
<feature type="domain" description="Ig-like" evidence="7">
    <location>
        <begin position="107"/>
        <end position="209"/>
    </location>
</feature>
<feature type="chain" id="PRO_5034070488" description="Ig-like domain-containing protein" evidence="6">
    <location>
        <begin position="16"/>
        <end position="304"/>
    </location>
</feature>
<dbReference type="GO" id="GO:0050839">
    <property type="term" value="F:cell adhesion molecule binding"/>
    <property type="evidence" value="ECO:0007669"/>
    <property type="project" value="TreeGrafter"/>
</dbReference>
<evidence type="ECO:0000313" key="9">
    <source>
        <dbReference type="Proteomes" id="UP000694620"/>
    </source>
</evidence>
<reference evidence="8" key="1">
    <citation type="submission" date="2021-06" db="EMBL/GenBank/DDBJ databases">
        <authorList>
            <consortium name="Wellcome Sanger Institute Data Sharing"/>
        </authorList>
    </citation>
    <scope>NUCLEOTIDE SEQUENCE [LARGE SCALE GENOMIC DNA]</scope>
</reference>
<feature type="domain" description="Ig-like" evidence="7">
    <location>
        <begin position="26"/>
        <end position="102"/>
    </location>
</feature>
<evidence type="ECO:0000256" key="1">
    <source>
        <dbReference type="ARBA" id="ARBA00004479"/>
    </source>
</evidence>
<proteinExistence type="predicted"/>
<reference evidence="8" key="3">
    <citation type="submission" date="2025-09" db="UniProtKB">
        <authorList>
            <consortium name="Ensembl"/>
        </authorList>
    </citation>
    <scope>IDENTIFICATION</scope>
</reference>
<keyword evidence="9" id="KW-1185">Reference proteome</keyword>
<dbReference type="InterPro" id="IPR036179">
    <property type="entry name" value="Ig-like_dom_sf"/>
</dbReference>
<dbReference type="Gene3D" id="2.60.40.10">
    <property type="entry name" value="Immunoglobulins"/>
    <property type="match status" value="2"/>
</dbReference>
<evidence type="ECO:0000256" key="2">
    <source>
        <dbReference type="ARBA" id="ARBA00023136"/>
    </source>
</evidence>
<dbReference type="PROSITE" id="PS50835">
    <property type="entry name" value="IG_LIKE"/>
    <property type="match status" value="2"/>
</dbReference>
<accession>A0A8C4TBB1</accession>
<evidence type="ECO:0000256" key="5">
    <source>
        <dbReference type="ARBA" id="ARBA00023319"/>
    </source>
</evidence>
<feature type="signal peptide" evidence="6">
    <location>
        <begin position="1"/>
        <end position="15"/>
    </location>
</feature>
<dbReference type="AlphaFoldDB" id="A0A8C4TBB1"/>
<dbReference type="InterPro" id="IPR003599">
    <property type="entry name" value="Ig_sub"/>
</dbReference>